<organism evidence="9 10">
    <name type="scientific">Niveispirillum cyanobacteriorum</name>
    <dbReference type="NCBI Taxonomy" id="1612173"/>
    <lineage>
        <taxon>Bacteria</taxon>
        <taxon>Pseudomonadati</taxon>
        <taxon>Pseudomonadota</taxon>
        <taxon>Alphaproteobacteria</taxon>
        <taxon>Rhodospirillales</taxon>
        <taxon>Azospirillaceae</taxon>
        <taxon>Niveispirillum</taxon>
    </lineage>
</organism>
<dbReference type="InterPro" id="IPR015443">
    <property type="entry name" value="Aldose_1-epimerase"/>
</dbReference>
<dbReference type="InterPro" id="IPR014718">
    <property type="entry name" value="GH-type_carb-bd"/>
</dbReference>
<comment type="pathway">
    <text evidence="2 8">Carbohydrate metabolism; hexose metabolism.</text>
</comment>
<dbReference type="PIRSF" id="PIRSF005096">
    <property type="entry name" value="GALM"/>
    <property type="match status" value="1"/>
</dbReference>
<accession>A0A2K9NKQ1</accession>
<geneLocation type="plasmid" evidence="9 10">
    <name>unnamed1</name>
</geneLocation>
<evidence type="ECO:0000256" key="8">
    <source>
        <dbReference type="PIRNR" id="PIRNR005096"/>
    </source>
</evidence>
<dbReference type="RefSeq" id="WP_102114726.1">
    <property type="nucleotide sequence ID" value="NZ_BMGN01000001.1"/>
</dbReference>
<dbReference type="KEGG" id="ncb:C0V82_22760"/>
<dbReference type="EC" id="5.1.3.3" evidence="4 8"/>
<dbReference type="UniPathway" id="UPA00242"/>
<dbReference type="PANTHER" id="PTHR10091:SF0">
    <property type="entry name" value="GALACTOSE MUTAROTASE"/>
    <property type="match status" value="1"/>
</dbReference>
<dbReference type="GO" id="GO:0004034">
    <property type="term" value="F:aldose 1-epimerase activity"/>
    <property type="evidence" value="ECO:0007669"/>
    <property type="project" value="UniProtKB-EC"/>
</dbReference>
<dbReference type="InterPro" id="IPR011013">
    <property type="entry name" value="Gal_mutarotase_sf_dom"/>
</dbReference>
<dbReference type="Gene3D" id="2.70.98.10">
    <property type="match status" value="1"/>
</dbReference>
<keyword evidence="6 8" id="KW-0413">Isomerase</keyword>
<dbReference type="InterPro" id="IPR047215">
    <property type="entry name" value="Galactose_mutarotase-like"/>
</dbReference>
<dbReference type="AlphaFoldDB" id="A0A2K9NKQ1"/>
<comment type="similarity">
    <text evidence="3 8">Belongs to the aldose epimerase family.</text>
</comment>
<keyword evidence="7 8" id="KW-0119">Carbohydrate metabolism</keyword>
<dbReference type="Pfam" id="PF01263">
    <property type="entry name" value="Aldose_epim"/>
    <property type="match status" value="1"/>
</dbReference>
<dbReference type="Proteomes" id="UP000234752">
    <property type="component" value="Plasmid unnamed1"/>
</dbReference>
<dbReference type="EMBL" id="CP025613">
    <property type="protein sequence ID" value="AUN33206.1"/>
    <property type="molecule type" value="Genomic_DNA"/>
</dbReference>
<evidence type="ECO:0000256" key="1">
    <source>
        <dbReference type="ARBA" id="ARBA00001614"/>
    </source>
</evidence>
<keyword evidence="9" id="KW-0614">Plasmid</keyword>
<evidence type="ECO:0000313" key="9">
    <source>
        <dbReference type="EMBL" id="AUN33206.1"/>
    </source>
</evidence>
<evidence type="ECO:0000256" key="7">
    <source>
        <dbReference type="ARBA" id="ARBA00023277"/>
    </source>
</evidence>
<dbReference type="GO" id="GO:0030246">
    <property type="term" value="F:carbohydrate binding"/>
    <property type="evidence" value="ECO:0007669"/>
    <property type="project" value="InterPro"/>
</dbReference>
<name>A0A2K9NKQ1_9PROT</name>
<dbReference type="CDD" id="cd09019">
    <property type="entry name" value="galactose_mutarotase_like"/>
    <property type="match status" value="1"/>
</dbReference>
<dbReference type="InterPro" id="IPR008183">
    <property type="entry name" value="Aldose_1/G6P_1-epimerase"/>
</dbReference>
<protein>
    <recommendedName>
        <fullName evidence="5 8">Aldose 1-epimerase</fullName>
        <ecNumber evidence="4 8">5.1.3.3</ecNumber>
    </recommendedName>
</protein>
<dbReference type="PANTHER" id="PTHR10091">
    <property type="entry name" value="ALDOSE-1-EPIMERASE"/>
    <property type="match status" value="1"/>
</dbReference>
<reference evidence="9 10" key="1">
    <citation type="submission" date="2017-12" db="EMBL/GenBank/DDBJ databases">
        <title>Genomes of bacteria within cyanobacterial aggregates.</title>
        <authorList>
            <person name="Cai H."/>
        </authorList>
    </citation>
    <scope>NUCLEOTIDE SEQUENCE [LARGE SCALE GENOMIC DNA]</scope>
    <source>
        <strain evidence="9 10">TH16</strain>
        <plasmid evidence="9 10">unnamed1</plasmid>
    </source>
</reference>
<evidence type="ECO:0000256" key="6">
    <source>
        <dbReference type="ARBA" id="ARBA00023235"/>
    </source>
</evidence>
<dbReference type="InterPro" id="IPR018052">
    <property type="entry name" value="Ald1_epimerase_CS"/>
</dbReference>
<comment type="catalytic activity">
    <reaction evidence="1 8">
        <text>alpha-D-glucose = beta-D-glucose</text>
        <dbReference type="Rhea" id="RHEA:10264"/>
        <dbReference type="ChEBI" id="CHEBI:15903"/>
        <dbReference type="ChEBI" id="CHEBI:17925"/>
        <dbReference type="EC" id="5.1.3.3"/>
    </reaction>
</comment>
<dbReference type="GO" id="GO:0033499">
    <property type="term" value="P:galactose catabolic process via UDP-galactose, Leloir pathway"/>
    <property type="evidence" value="ECO:0007669"/>
    <property type="project" value="TreeGrafter"/>
</dbReference>
<evidence type="ECO:0000256" key="5">
    <source>
        <dbReference type="ARBA" id="ARBA00014165"/>
    </source>
</evidence>
<proteinExistence type="inferred from homology"/>
<evidence type="ECO:0000313" key="10">
    <source>
        <dbReference type="Proteomes" id="UP000234752"/>
    </source>
</evidence>
<dbReference type="GO" id="GO:0005737">
    <property type="term" value="C:cytoplasm"/>
    <property type="evidence" value="ECO:0007669"/>
    <property type="project" value="TreeGrafter"/>
</dbReference>
<evidence type="ECO:0000256" key="4">
    <source>
        <dbReference type="ARBA" id="ARBA00013185"/>
    </source>
</evidence>
<dbReference type="GO" id="GO:0006006">
    <property type="term" value="P:glucose metabolic process"/>
    <property type="evidence" value="ECO:0007669"/>
    <property type="project" value="TreeGrafter"/>
</dbReference>
<keyword evidence="10" id="KW-1185">Reference proteome</keyword>
<dbReference type="NCBIfam" id="NF008277">
    <property type="entry name" value="PRK11055.1"/>
    <property type="match status" value="1"/>
</dbReference>
<sequence>MPASETAPTLPARGQFGTTPDGTPVDQVTLVNGRGWAARIIGLGASLQALWVPDRQGTLDDVVLGHDDLQSYLDNRTFLGAIAGRYANRIAGGHFALNGQEYQVTRNDGPNCLHGGTHGVDLLPWTLAEYGPTHAVFTLHSPDGAEGFPGALDISAEYTLTDDSLLVTLTATTDAPTIINLTNHAYFNLGGAVAGGDILGHELMLAADHYTPIDANLIPTGELRTVAGSVFDFSNPRAIGAHLRDGTEAQLALARGYDHNFVLRAGGGAEPSFAARLYDPATGRVMELSTTEPGLQFYSGNFLPGSLIGKGGRLYRQSDALCLEPQKFPDSPNKPSFPSARLEPGQTYRHVSRYRFGVTG</sequence>
<evidence type="ECO:0000256" key="3">
    <source>
        <dbReference type="ARBA" id="ARBA00006206"/>
    </source>
</evidence>
<dbReference type="SUPFAM" id="SSF74650">
    <property type="entry name" value="Galactose mutarotase-like"/>
    <property type="match status" value="1"/>
</dbReference>
<gene>
    <name evidence="9" type="ORF">C0V82_22760</name>
</gene>
<dbReference type="PROSITE" id="PS00545">
    <property type="entry name" value="ALDOSE_1_EPIMERASE"/>
    <property type="match status" value="1"/>
</dbReference>
<evidence type="ECO:0000256" key="2">
    <source>
        <dbReference type="ARBA" id="ARBA00005028"/>
    </source>
</evidence>
<dbReference type="OrthoDB" id="9779408at2"/>